<keyword evidence="12" id="KW-1185">Reference proteome</keyword>
<evidence type="ECO:0000313" key="11">
    <source>
        <dbReference type="EMBL" id="GFH55029.1"/>
    </source>
</evidence>
<dbReference type="InterPro" id="IPR001870">
    <property type="entry name" value="B30.2/SPRY"/>
</dbReference>
<organism evidence="11 12">
    <name type="scientific">Chaetoceros tenuissimus</name>
    <dbReference type="NCBI Taxonomy" id="426638"/>
    <lineage>
        <taxon>Eukaryota</taxon>
        <taxon>Sar</taxon>
        <taxon>Stramenopiles</taxon>
        <taxon>Ochrophyta</taxon>
        <taxon>Bacillariophyta</taxon>
        <taxon>Coscinodiscophyceae</taxon>
        <taxon>Chaetocerotophycidae</taxon>
        <taxon>Chaetocerotales</taxon>
        <taxon>Chaetocerotaceae</taxon>
        <taxon>Chaetoceros</taxon>
    </lineage>
</organism>
<dbReference type="Proteomes" id="UP001054902">
    <property type="component" value="Unassembled WGS sequence"/>
</dbReference>
<dbReference type="AlphaFoldDB" id="A0AAD3CZV5"/>
<dbReference type="PANTHER" id="PTHR12786:SF1">
    <property type="entry name" value="SPLICING REGULATOR SDE2"/>
    <property type="match status" value="1"/>
</dbReference>
<dbReference type="GO" id="GO:0005737">
    <property type="term" value="C:cytoplasm"/>
    <property type="evidence" value="ECO:0007669"/>
    <property type="project" value="UniProtKB-SubCell"/>
</dbReference>
<keyword evidence="7" id="KW-0539">Nucleus</keyword>
<evidence type="ECO:0000259" key="10">
    <source>
        <dbReference type="PROSITE" id="PS50188"/>
    </source>
</evidence>
<dbReference type="CDD" id="cd11709">
    <property type="entry name" value="SPRY"/>
    <property type="match status" value="1"/>
</dbReference>
<dbReference type="PANTHER" id="PTHR12786">
    <property type="entry name" value="SPLICING FACTOR SF3A-RELATED"/>
    <property type="match status" value="1"/>
</dbReference>
<gene>
    <name evidence="11" type="ORF">CTEN210_11505</name>
</gene>
<dbReference type="InterPro" id="IPR003877">
    <property type="entry name" value="SPRY_dom"/>
</dbReference>
<sequence>MSVETFYHTSAATSFAFSDNLNKSRNTHQQIIIKVDHEKSHVLQFHKDEAITKESILLKLSQASKIPAFMLKIRYPKHSTSYPLFLSAYTHLPIRGGKGGFGTLLKGQSKKAGARQTTDFGACRDLNGRRLRHVNDDLKLQQWKQFIQRRKEQGKDPNALIDVEEELRHMKTASGVRNWHLAVPSWGAGEITGKSRYKEERKMRRELEQWAKVENEKVLKRLEHKRSMEKNSIDYAALGEERARLEQEKLARSIREGMKKQKMGPSEDVGGQTKRRKIHHDYDDDDDDLMDESSSILCTLSGDVVTDSVGGKNMIQSKSEFATAAILLNGEMFQSKRSKFNGLYYEVTIETEGVAQIGWAKSNCSSSGQIQTTTGTDSFLPNSDTGDGVGDDAFSYGYDGLRGKIFYNGKETSYSLQDANSWKKGDVIGCCFDYKEGAISFSVNGENIGKAFDVDTSLMLHPAMSLNENEIIEINVGPSFQFCPKNYMAVSDIIATKQDTIEKKDDEKKEHVGEEIRTTIQGIMLPETKAKAKKPTPLEQAPATEMKSNEPIILDDYKDVKELEALGMDRLKEELYRLGLKCGGGLGERAKRLFAIKGLKKEDIPKKLRGKNFEAVKPW</sequence>
<evidence type="ECO:0000256" key="1">
    <source>
        <dbReference type="ARBA" id="ARBA00004123"/>
    </source>
</evidence>
<dbReference type="InterPro" id="IPR013320">
    <property type="entry name" value="ConA-like_dom_sf"/>
</dbReference>
<accession>A0AAD3CZV5</accession>
<dbReference type="Gene3D" id="2.60.120.920">
    <property type="match status" value="1"/>
</dbReference>
<dbReference type="GO" id="GO:0008380">
    <property type="term" value="P:RNA splicing"/>
    <property type="evidence" value="ECO:0007669"/>
    <property type="project" value="UniProtKB-KW"/>
</dbReference>
<evidence type="ECO:0000256" key="9">
    <source>
        <dbReference type="SAM" id="MobiDB-lite"/>
    </source>
</evidence>
<evidence type="ECO:0000256" key="4">
    <source>
        <dbReference type="ARBA" id="ARBA00022490"/>
    </source>
</evidence>
<name>A0AAD3CZV5_9STRA</name>
<proteinExistence type="inferred from homology"/>
<dbReference type="Pfam" id="PF22782">
    <property type="entry name" value="SDE2"/>
    <property type="match status" value="1"/>
</dbReference>
<evidence type="ECO:0000256" key="5">
    <source>
        <dbReference type="ARBA" id="ARBA00022664"/>
    </source>
</evidence>
<dbReference type="InterPro" id="IPR053822">
    <property type="entry name" value="SDE2-like_dom"/>
</dbReference>
<evidence type="ECO:0000256" key="8">
    <source>
        <dbReference type="ARBA" id="ARBA00023306"/>
    </source>
</evidence>
<evidence type="ECO:0000256" key="2">
    <source>
        <dbReference type="ARBA" id="ARBA00004496"/>
    </source>
</evidence>
<keyword evidence="4" id="KW-0963">Cytoplasm</keyword>
<dbReference type="GO" id="GO:0005634">
    <property type="term" value="C:nucleus"/>
    <property type="evidence" value="ECO:0007669"/>
    <property type="project" value="UniProtKB-SubCell"/>
</dbReference>
<dbReference type="SUPFAM" id="SSF49899">
    <property type="entry name" value="Concanavalin A-like lectins/glucanases"/>
    <property type="match status" value="1"/>
</dbReference>
<evidence type="ECO:0000313" key="12">
    <source>
        <dbReference type="Proteomes" id="UP001054902"/>
    </source>
</evidence>
<reference evidence="11 12" key="1">
    <citation type="journal article" date="2021" name="Sci. Rep.">
        <title>The genome of the diatom Chaetoceros tenuissimus carries an ancient integrated fragment of an extant virus.</title>
        <authorList>
            <person name="Hongo Y."/>
            <person name="Kimura K."/>
            <person name="Takaki Y."/>
            <person name="Yoshida Y."/>
            <person name="Baba S."/>
            <person name="Kobayashi G."/>
            <person name="Nagasaki K."/>
            <person name="Hano T."/>
            <person name="Tomaru Y."/>
        </authorList>
    </citation>
    <scope>NUCLEOTIDE SEQUENCE [LARGE SCALE GENOMIC DNA]</scope>
    <source>
        <strain evidence="11 12">NIES-3715</strain>
    </source>
</reference>
<keyword evidence="5" id="KW-0507">mRNA processing</keyword>
<dbReference type="PROSITE" id="PS50188">
    <property type="entry name" value="B302_SPRY"/>
    <property type="match status" value="1"/>
</dbReference>
<keyword evidence="6" id="KW-0508">mRNA splicing</keyword>
<dbReference type="InterPro" id="IPR051421">
    <property type="entry name" value="RNA_Proc_DNA_Dmg_Regulator"/>
</dbReference>
<dbReference type="GO" id="GO:0006397">
    <property type="term" value="P:mRNA processing"/>
    <property type="evidence" value="ECO:0007669"/>
    <property type="project" value="UniProtKB-KW"/>
</dbReference>
<comment type="similarity">
    <text evidence="3">Belongs to the SDE2 family.</text>
</comment>
<protein>
    <recommendedName>
        <fullName evidence="10">B30.2/SPRY domain-containing protein</fullName>
    </recommendedName>
</protein>
<evidence type="ECO:0000256" key="7">
    <source>
        <dbReference type="ARBA" id="ARBA00023242"/>
    </source>
</evidence>
<dbReference type="SMART" id="SM00449">
    <property type="entry name" value="SPRY"/>
    <property type="match status" value="1"/>
</dbReference>
<feature type="region of interest" description="Disordered" evidence="9">
    <location>
        <begin position="258"/>
        <end position="286"/>
    </location>
</feature>
<feature type="domain" description="B30.2/SPRY" evidence="10">
    <location>
        <begin position="265"/>
        <end position="481"/>
    </location>
</feature>
<evidence type="ECO:0000256" key="6">
    <source>
        <dbReference type="ARBA" id="ARBA00023187"/>
    </source>
</evidence>
<dbReference type="InterPro" id="IPR043136">
    <property type="entry name" value="B30.2/SPRY_sf"/>
</dbReference>
<comment type="caution">
    <text evidence="11">The sequence shown here is derived from an EMBL/GenBank/DDBJ whole genome shotgun (WGS) entry which is preliminary data.</text>
</comment>
<keyword evidence="8" id="KW-0131">Cell cycle</keyword>
<comment type="subcellular location">
    <subcellularLocation>
        <location evidence="2">Cytoplasm</location>
    </subcellularLocation>
    <subcellularLocation>
        <location evidence="1">Nucleus</location>
    </subcellularLocation>
</comment>
<dbReference type="Pfam" id="PF00622">
    <property type="entry name" value="SPRY"/>
    <property type="match status" value="1"/>
</dbReference>
<evidence type="ECO:0000256" key="3">
    <source>
        <dbReference type="ARBA" id="ARBA00008726"/>
    </source>
</evidence>
<dbReference type="EMBL" id="BLLK01000047">
    <property type="protein sequence ID" value="GFH55029.1"/>
    <property type="molecule type" value="Genomic_DNA"/>
</dbReference>
<dbReference type="Pfam" id="PF13297">
    <property type="entry name" value="SDE2_2C"/>
    <property type="match status" value="1"/>
</dbReference>
<dbReference type="InterPro" id="IPR025086">
    <property type="entry name" value="SDE2/SF3A3_SAP"/>
</dbReference>